<evidence type="ECO:0000256" key="6">
    <source>
        <dbReference type="HAMAP-Rule" id="MF_00922"/>
    </source>
</evidence>
<protein>
    <recommendedName>
        <fullName evidence="6">Outer membrane protein assembly factor BamD</fullName>
    </recommendedName>
</protein>
<dbReference type="SUPFAM" id="SSF48452">
    <property type="entry name" value="TPR-like"/>
    <property type="match status" value="1"/>
</dbReference>
<comment type="subcellular location">
    <subcellularLocation>
        <location evidence="6">Cell outer membrane</location>
        <topology evidence="6">Lipid-anchor</topology>
    </subcellularLocation>
</comment>
<evidence type="ECO:0000256" key="5">
    <source>
        <dbReference type="ARBA" id="ARBA00023288"/>
    </source>
</evidence>
<dbReference type="GO" id="GO:0043165">
    <property type="term" value="P:Gram-negative-bacterium-type cell outer membrane assembly"/>
    <property type="evidence" value="ECO:0007669"/>
    <property type="project" value="UniProtKB-UniRule"/>
</dbReference>
<evidence type="ECO:0000256" key="3">
    <source>
        <dbReference type="ARBA" id="ARBA00023139"/>
    </source>
</evidence>
<dbReference type="InterPro" id="IPR011990">
    <property type="entry name" value="TPR-like_helical_dom_sf"/>
</dbReference>
<dbReference type="GO" id="GO:0051205">
    <property type="term" value="P:protein insertion into membrane"/>
    <property type="evidence" value="ECO:0007669"/>
    <property type="project" value="UniProtKB-UniRule"/>
</dbReference>
<evidence type="ECO:0000313" key="8">
    <source>
        <dbReference type="EMBL" id="MEJ1249370.1"/>
    </source>
</evidence>
<comment type="subunit">
    <text evidence="6">Part of the Bam complex.</text>
</comment>
<accession>A0AAW9R077</accession>
<comment type="similarity">
    <text evidence="6">Belongs to the BamD family.</text>
</comment>
<name>A0AAW9R077_9GAMM</name>
<dbReference type="PANTHER" id="PTHR37423:SF1">
    <property type="entry name" value="OUTER MEMBRANE PROTEIN ASSEMBLY FACTOR BAMD"/>
    <property type="match status" value="1"/>
</dbReference>
<evidence type="ECO:0000256" key="2">
    <source>
        <dbReference type="ARBA" id="ARBA00023136"/>
    </source>
</evidence>
<dbReference type="PROSITE" id="PS51257">
    <property type="entry name" value="PROKAR_LIPOPROTEIN"/>
    <property type="match status" value="1"/>
</dbReference>
<keyword evidence="9" id="KW-1185">Reference proteome</keyword>
<comment type="caution">
    <text evidence="8">The sequence shown here is derived from an EMBL/GenBank/DDBJ whole genome shotgun (WGS) entry which is preliminary data.</text>
</comment>
<comment type="function">
    <text evidence="6">Part of the outer membrane protein assembly complex, which is involved in assembly and insertion of beta-barrel proteins into the outer membrane.</text>
</comment>
<sequence length="286" mass="33202">MTRRTGIARLAILLALVALLVGCGRWGKREDPLETLPVETLYAQAKASLEKGNLSRAQRVYQRLIARFPYGAYTEQAQVELAYVYYKSNRPEDATSAVNRFIRTYPAHAHIDYVHYLRGLINFDRQDGMVLRMARLDPTQREQVSLQQAFNDFNDLIQRFPQSRYAPDARARMMHLRNQMARHDLNVAVFYLERRAWVAAANRSQHLIEQYPQTIYTADALAVMSESYARLQQETLAGDARRVLELNFPDHPYLHGSWPAERSWWRKLTPFGSDKRSYYGDLRASS</sequence>
<keyword evidence="2 6" id="KW-0472">Membrane</keyword>
<gene>
    <name evidence="6" type="primary">bamD</name>
    <name evidence="8" type="ORF">WB794_06750</name>
</gene>
<dbReference type="InterPro" id="IPR039565">
    <property type="entry name" value="BamD-like"/>
</dbReference>
<keyword evidence="3 6" id="KW-0564">Palmitate</keyword>
<evidence type="ECO:0000256" key="1">
    <source>
        <dbReference type="ARBA" id="ARBA00022729"/>
    </source>
</evidence>
<dbReference type="AlphaFoldDB" id="A0AAW9R077"/>
<evidence type="ECO:0000256" key="4">
    <source>
        <dbReference type="ARBA" id="ARBA00023237"/>
    </source>
</evidence>
<dbReference type="InterPro" id="IPR017689">
    <property type="entry name" value="BamD"/>
</dbReference>
<dbReference type="RefSeq" id="WP_337335085.1">
    <property type="nucleotide sequence ID" value="NZ_JBBDHC010000007.1"/>
</dbReference>
<dbReference type="EMBL" id="JBBDHC010000007">
    <property type="protein sequence ID" value="MEJ1249370.1"/>
    <property type="molecule type" value="Genomic_DNA"/>
</dbReference>
<reference evidence="8 9" key="1">
    <citation type="journal article" date="2016" name="Antonie Van Leeuwenhoek">
        <title>Denitratimonas tolerans gen. nov., sp. nov., a denitrifying bacterium isolated from a bioreactor for tannery wastewater treatment.</title>
        <authorList>
            <person name="Han S.I."/>
            <person name="Kim J.O."/>
            <person name="Lee Y.R."/>
            <person name="Ekpeghere K.I."/>
            <person name="Koh S.C."/>
            <person name="Whang K.S."/>
        </authorList>
    </citation>
    <scope>NUCLEOTIDE SEQUENCE [LARGE SCALE GENOMIC DNA]</scope>
    <source>
        <strain evidence="8 9">KACC 17565</strain>
    </source>
</reference>
<feature type="domain" description="Outer membrane lipoprotein BamD-like" evidence="7">
    <location>
        <begin position="38"/>
        <end position="239"/>
    </location>
</feature>
<keyword evidence="1 6" id="KW-0732">Signal</keyword>
<proteinExistence type="inferred from homology"/>
<dbReference type="CDD" id="cd15830">
    <property type="entry name" value="BamD"/>
    <property type="match status" value="1"/>
</dbReference>
<dbReference type="NCBIfam" id="TIGR03302">
    <property type="entry name" value="OM_YfiO"/>
    <property type="match status" value="1"/>
</dbReference>
<dbReference type="Proteomes" id="UP001364472">
    <property type="component" value="Unassembled WGS sequence"/>
</dbReference>
<organism evidence="8 9">
    <name type="scientific">Denitratimonas tolerans</name>
    <dbReference type="NCBI Taxonomy" id="1338420"/>
    <lineage>
        <taxon>Bacteria</taxon>
        <taxon>Pseudomonadati</taxon>
        <taxon>Pseudomonadota</taxon>
        <taxon>Gammaproteobacteria</taxon>
        <taxon>Lysobacterales</taxon>
        <taxon>Lysobacteraceae</taxon>
        <taxon>Denitratimonas</taxon>
    </lineage>
</organism>
<dbReference type="HAMAP" id="MF_00922">
    <property type="entry name" value="OM_assembly_BamD"/>
    <property type="match status" value="1"/>
</dbReference>
<keyword evidence="4 6" id="KW-0998">Cell outer membrane</keyword>
<dbReference type="GO" id="GO:1990063">
    <property type="term" value="C:Bam protein complex"/>
    <property type="evidence" value="ECO:0007669"/>
    <property type="project" value="TreeGrafter"/>
</dbReference>
<keyword evidence="5 6" id="KW-0449">Lipoprotein</keyword>
<dbReference type="PANTHER" id="PTHR37423">
    <property type="entry name" value="SOLUBLE LYTIC MUREIN TRANSGLYCOSYLASE-RELATED"/>
    <property type="match status" value="1"/>
</dbReference>
<evidence type="ECO:0000313" key="9">
    <source>
        <dbReference type="Proteomes" id="UP001364472"/>
    </source>
</evidence>
<dbReference type="Gene3D" id="1.25.40.10">
    <property type="entry name" value="Tetratricopeptide repeat domain"/>
    <property type="match status" value="1"/>
</dbReference>
<evidence type="ECO:0000259" key="7">
    <source>
        <dbReference type="Pfam" id="PF13525"/>
    </source>
</evidence>
<dbReference type="Pfam" id="PF13525">
    <property type="entry name" value="YfiO"/>
    <property type="match status" value="1"/>
</dbReference>